<dbReference type="EMBL" id="KP211923">
    <property type="protein sequence ID" value="ANV81085.1"/>
    <property type="molecule type" value="Genomic_DNA"/>
</dbReference>
<evidence type="ECO:0000256" key="1">
    <source>
        <dbReference type="ARBA" id="ARBA00004141"/>
    </source>
</evidence>
<dbReference type="GO" id="GO:0016020">
    <property type="term" value="C:membrane"/>
    <property type="evidence" value="ECO:0007669"/>
    <property type="project" value="UniProtKB-SubCell"/>
</dbReference>
<dbReference type="GO" id="GO:0004129">
    <property type="term" value="F:cytochrome-c oxidase activity"/>
    <property type="evidence" value="ECO:0007669"/>
    <property type="project" value="InterPro"/>
</dbReference>
<name>A0A1B1TFM2_9ARCH</name>
<keyword evidence="5" id="KW-0249">Electron transport</keyword>
<evidence type="ECO:0000256" key="5">
    <source>
        <dbReference type="RuleBase" id="RU000370"/>
    </source>
</evidence>
<keyword evidence="5" id="KW-0479">Metal-binding</keyword>
<comment type="similarity">
    <text evidence="5">Belongs to the heme-copper respiratory oxidase family.</text>
</comment>
<reference evidence="8" key="1">
    <citation type="submission" date="2014-11" db="EMBL/GenBank/DDBJ databases">
        <authorList>
            <person name="Zhu J."/>
            <person name="Qi W."/>
            <person name="Song R."/>
        </authorList>
    </citation>
    <scope>NUCLEOTIDE SEQUENCE</scope>
</reference>
<feature type="transmembrane region" description="Helical" evidence="6">
    <location>
        <begin position="453"/>
        <end position="478"/>
    </location>
</feature>
<dbReference type="GO" id="GO:0015990">
    <property type="term" value="P:electron transport coupled proton transport"/>
    <property type="evidence" value="ECO:0007669"/>
    <property type="project" value="TreeGrafter"/>
</dbReference>
<feature type="transmembrane region" description="Helical" evidence="6">
    <location>
        <begin position="693"/>
        <end position="715"/>
    </location>
</feature>
<feature type="transmembrane region" description="Helical" evidence="6">
    <location>
        <begin position="555"/>
        <end position="575"/>
    </location>
</feature>
<evidence type="ECO:0000256" key="2">
    <source>
        <dbReference type="ARBA" id="ARBA00022692"/>
    </source>
</evidence>
<keyword evidence="4 6" id="KW-0472">Membrane</keyword>
<dbReference type="PANTHER" id="PTHR10422:SF18">
    <property type="entry name" value="CYTOCHROME C OXIDASE SUBUNIT 1"/>
    <property type="match status" value="1"/>
</dbReference>
<feature type="transmembrane region" description="Helical" evidence="6">
    <location>
        <begin position="402"/>
        <end position="430"/>
    </location>
</feature>
<feature type="domain" description="Cytochrome oxidase subunit I profile" evidence="7">
    <location>
        <begin position="221"/>
        <end position="761"/>
    </location>
</feature>
<organism evidence="8">
    <name type="scientific">uncultured Poseidoniia archaeon</name>
    <dbReference type="NCBI Taxonomy" id="1697135"/>
    <lineage>
        <taxon>Archaea</taxon>
        <taxon>Methanobacteriati</taxon>
        <taxon>Thermoplasmatota</taxon>
        <taxon>Candidatus Poseidoniia</taxon>
        <taxon>environmental samples</taxon>
    </lineage>
</organism>
<keyword evidence="5" id="KW-0408">Iron</keyword>
<evidence type="ECO:0000256" key="3">
    <source>
        <dbReference type="ARBA" id="ARBA00022989"/>
    </source>
</evidence>
<dbReference type="GO" id="GO:0009060">
    <property type="term" value="P:aerobic respiration"/>
    <property type="evidence" value="ECO:0007669"/>
    <property type="project" value="InterPro"/>
</dbReference>
<sequence length="791" mass="87154">MNKEKIASRTLVIFVVLLMGMVAVPSATSLPTGVAGVKDSGCNCHGAVVSDSVVPILEGLPETYNYSEVYTLTIGFTGGPADPSNINQGGFNLWVSDGEIAPSDASVQSWNPNEVSHTDAGNDQTMWSVDWIAPSNDRNVEFILHTNSVNGNAGSPEGGTSGDEWNRLSIQVASPTVILEQANPYTVLTTLIVVSFVLLLMVLTFIFYQNNPDSFDWENFAPWVAGWLTTTDHKRVGTLYFLAGFFFLGIGGIMAILIRIQLMEPGNDFLTQDQYNQFFTLHGTTMIFLAAMPLINGAANWMVPLQIGAPDLAFPRLNAMSFWLQPVGAILIFTGVFSGTGADTGWTGYAPYIVSETAHSGTTMWVAGQILLVASSTLTGINFLTTIAVMRAEGMGWMQMPLFTWSILIANLMLFLSIPAFGVGLIQVYLDRVIGTAFYDAASGGDPLLWSHLFWYFGHPEVYVVIVPAFGIISEVIATSARRSVFGYRSMVYAMAGIGVVSFIVYGHHMFTSGMDPTLRFVTMLTTMLVAVPTGIKIFNWLMTMNGGSLVYRTHTLWALGFLVTFTLGGISGMFFPSMAMDLHFHESYFVVAHFHYVLVGGTVFGLFCGVYYWFPKMSGKMLDERLGVLHFLTAFITYNGVFWPMHRLGVWGMARRHHTYFISVDEVRGVDGEVITEAVIGALPPEAAGWNMFITVSAILFFFSNFLLIINVIISLIRGKDAPADPWGGWSFEWMTESPPPTPSFGRFEHGVWHDLPTLKDANEHIANEPSKLGEWFNRLMVADKEEVEN</sequence>
<dbReference type="InterPro" id="IPR023616">
    <property type="entry name" value="Cyt_c_oxase-like_su1_dom"/>
</dbReference>
<dbReference type="InterPro" id="IPR036927">
    <property type="entry name" value="Cyt_c_oxase-like_su1_sf"/>
</dbReference>
<feature type="transmembrane region" description="Helical" evidence="6">
    <location>
        <begin position="239"/>
        <end position="258"/>
    </location>
</feature>
<feature type="transmembrane region" description="Helical" evidence="6">
    <location>
        <begin position="627"/>
        <end position="646"/>
    </location>
</feature>
<feature type="transmembrane region" description="Helical" evidence="6">
    <location>
        <begin position="322"/>
        <end position="342"/>
    </location>
</feature>
<evidence type="ECO:0000259" key="7">
    <source>
        <dbReference type="PROSITE" id="PS50855"/>
    </source>
</evidence>
<dbReference type="InterPro" id="IPR000883">
    <property type="entry name" value="Cyt_C_Oxase_1"/>
</dbReference>
<feature type="transmembrane region" description="Helical" evidence="6">
    <location>
        <begin position="490"/>
        <end position="509"/>
    </location>
</feature>
<dbReference type="NCBIfam" id="NF041895">
    <property type="entry name" value="choice_anch_V"/>
    <property type="match status" value="1"/>
</dbReference>
<dbReference type="AlphaFoldDB" id="A0A1B1TFM2"/>
<feature type="transmembrane region" description="Helical" evidence="6">
    <location>
        <begin position="185"/>
        <end position="208"/>
    </location>
</feature>
<evidence type="ECO:0000313" key="8">
    <source>
        <dbReference type="EMBL" id="ANV81085.1"/>
    </source>
</evidence>
<dbReference type="PROSITE" id="PS00077">
    <property type="entry name" value="COX1_CUB"/>
    <property type="match status" value="1"/>
</dbReference>
<feature type="transmembrane region" description="Helical" evidence="6">
    <location>
        <begin position="362"/>
        <end position="390"/>
    </location>
</feature>
<feature type="transmembrane region" description="Helical" evidence="6">
    <location>
        <begin position="521"/>
        <end position="543"/>
    </location>
</feature>
<evidence type="ECO:0000256" key="4">
    <source>
        <dbReference type="ARBA" id="ARBA00023136"/>
    </source>
</evidence>
<keyword evidence="2 5" id="KW-0812">Transmembrane</keyword>
<proteinExistence type="inferred from homology"/>
<feature type="transmembrane region" description="Helical" evidence="6">
    <location>
        <begin position="595"/>
        <end position="615"/>
    </location>
</feature>
<keyword evidence="5" id="KW-0349">Heme</keyword>
<feature type="transmembrane region" description="Helical" evidence="6">
    <location>
        <begin position="278"/>
        <end position="301"/>
    </location>
</feature>
<dbReference type="InterPro" id="IPR023615">
    <property type="entry name" value="Cyt_c_Oxase_su1_BS"/>
</dbReference>
<dbReference type="PRINTS" id="PR01165">
    <property type="entry name" value="CYCOXIDASEI"/>
</dbReference>
<evidence type="ECO:0000256" key="6">
    <source>
        <dbReference type="SAM" id="Phobius"/>
    </source>
</evidence>
<accession>A0A1B1TFM2</accession>
<protein>
    <submittedName>
        <fullName evidence="8">Cytochrome c oxidase polypeptide I (CoxA)</fullName>
    </submittedName>
</protein>
<dbReference type="SUPFAM" id="SSF81442">
    <property type="entry name" value="Cytochrome c oxidase subunit I-like"/>
    <property type="match status" value="1"/>
</dbReference>
<keyword evidence="5" id="KW-0679">Respiratory chain</keyword>
<dbReference type="Gene3D" id="1.20.210.10">
    <property type="entry name" value="Cytochrome c oxidase-like, subunit I domain"/>
    <property type="match status" value="1"/>
</dbReference>
<keyword evidence="3 6" id="KW-1133">Transmembrane helix</keyword>
<dbReference type="PROSITE" id="PS50855">
    <property type="entry name" value="COX1"/>
    <property type="match status" value="1"/>
</dbReference>
<comment type="subcellular location">
    <subcellularLocation>
        <location evidence="1">Membrane</location>
        <topology evidence="1">Multi-pass membrane protein</topology>
    </subcellularLocation>
</comment>
<keyword evidence="5" id="KW-0813">Transport</keyword>
<reference evidence="8" key="2">
    <citation type="journal article" date="2015" name="ISME J.">
        <title>A new class of marine Euryarchaeota group II from the Mediterranean deep chlorophyll maximum.</title>
        <authorList>
            <person name="Martin-Cuadrado A.B."/>
            <person name="Garcia-Heredia I."/>
            <person name="Molto A.G."/>
            <person name="Lopez-Ubeda R."/>
            <person name="Kimes N."/>
            <person name="Lopez-Garcia P."/>
            <person name="Moreira D."/>
            <person name="Rodriguez-Valera F."/>
        </authorList>
    </citation>
    <scope>NUCLEOTIDE SEQUENCE</scope>
</reference>
<dbReference type="GO" id="GO:0022904">
    <property type="term" value="P:respiratory electron transport chain"/>
    <property type="evidence" value="ECO:0007669"/>
    <property type="project" value="TreeGrafter"/>
</dbReference>
<dbReference type="PANTHER" id="PTHR10422">
    <property type="entry name" value="CYTOCHROME C OXIDASE SUBUNIT 1"/>
    <property type="match status" value="1"/>
</dbReference>
<dbReference type="GO" id="GO:0020037">
    <property type="term" value="F:heme binding"/>
    <property type="evidence" value="ECO:0007669"/>
    <property type="project" value="InterPro"/>
</dbReference>
<dbReference type="Pfam" id="PF00115">
    <property type="entry name" value="COX1"/>
    <property type="match status" value="1"/>
</dbReference>